<feature type="domain" description="AMP-binding enzyme C-terminal" evidence="2">
    <location>
        <begin position="431"/>
        <end position="504"/>
    </location>
</feature>
<dbReference type="PANTHER" id="PTHR43767">
    <property type="entry name" value="LONG-CHAIN-FATTY-ACID--COA LIGASE"/>
    <property type="match status" value="1"/>
</dbReference>
<sequence length="517" mass="55476">MDEVSTAENYTTAVLRRFEARGSRDALIAGDRRISGAEAAHTVLRFAAVLKDAGLGRGDGVALFVQNSPEALLLQLAIHFSGCRLVFVPPEPGNGELGALIRRADVRMLLFDPAFEDRTRRITEEVGIPHVFGVGPSAVAPDFVEAAEGREALAPQDAADGRHLATLLYTGGTTGLPKLVTHRSSYYRGFMDISVDFTDAAVAEPVLLIGTLVTHTSGHAAFLVGVLSGHTIVLLRTFDAGAALSAMARERVTRLMIVTPMLYELLDHPRCRPHGFPALKTLYYTGAAASPARLRQAIEVFGPVLHQVYGASENGGVTELTPAEHDLDRPESLTSCGRPGAGVEVELRDPEGKPVAVGETGELYVRGDRVMEGYWNDPERTAEVLDADGWFRSGDLARQDEDGYFYLVDRARDIIVTGRTADNVYSRLLDDFLSGHPAVREAATVGLPGADGTESVHVVLVPRDSSDTPDLPALTVEIVEALGELYAPESYSFAASLPRTTVGKTDKKALRAALAPA</sequence>
<gene>
    <name evidence="3" type="primary">fadD8</name>
    <name evidence="3" type="ORF">GCM10023082_13020</name>
</gene>
<dbReference type="EMBL" id="BAABEP010000005">
    <property type="protein sequence ID" value="GAA3716822.1"/>
    <property type="molecule type" value="Genomic_DNA"/>
</dbReference>
<name>A0ABP7EB93_9ACTN</name>
<evidence type="ECO:0000313" key="3">
    <source>
        <dbReference type="EMBL" id="GAA3716822.1"/>
    </source>
</evidence>
<dbReference type="Gene3D" id="3.40.50.12780">
    <property type="entry name" value="N-terminal domain of ligase-like"/>
    <property type="match status" value="1"/>
</dbReference>
<keyword evidence="3" id="KW-0436">Ligase</keyword>
<keyword evidence="4" id="KW-1185">Reference proteome</keyword>
<feature type="domain" description="AMP-dependent synthetase/ligase" evidence="1">
    <location>
        <begin position="19"/>
        <end position="375"/>
    </location>
</feature>
<accession>A0ABP7EB93</accession>
<reference evidence="4" key="1">
    <citation type="journal article" date="2019" name="Int. J. Syst. Evol. Microbiol.">
        <title>The Global Catalogue of Microorganisms (GCM) 10K type strain sequencing project: providing services to taxonomists for standard genome sequencing and annotation.</title>
        <authorList>
            <consortium name="The Broad Institute Genomics Platform"/>
            <consortium name="The Broad Institute Genome Sequencing Center for Infectious Disease"/>
            <person name="Wu L."/>
            <person name="Ma J."/>
        </authorList>
    </citation>
    <scope>NUCLEOTIDE SEQUENCE [LARGE SCALE GENOMIC DNA]</scope>
    <source>
        <strain evidence="4">JCM 30846</strain>
    </source>
</reference>
<protein>
    <submittedName>
        <fullName evidence="3">Fatty-acid--CoA ligase FadD8</fullName>
    </submittedName>
</protein>
<dbReference type="GO" id="GO:0016874">
    <property type="term" value="F:ligase activity"/>
    <property type="evidence" value="ECO:0007669"/>
    <property type="project" value="UniProtKB-KW"/>
</dbReference>
<dbReference type="PROSITE" id="PS00455">
    <property type="entry name" value="AMP_BINDING"/>
    <property type="match status" value="1"/>
</dbReference>
<evidence type="ECO:0000259" key="1">
    <source>
        <dbReference type="Pfam" id="PF00501"/>
    </source>
</evidence>
<dbReference type="Pfam" id="PF00501">
    <property type="entry name" value="AMP-binding"/>
    <property type="match status" value="1"/>
</dbReference>
<dbReference type="InterPro" id="IPR042099">
    <property type="entry name" value="ANL_N_sf"/>
</dbReference>
<evidence type="ECO:0000259" key="2">
    <source>
        <dbReference type="Pfam" id="PF13193"/>
    </source>
</evidence>
<dbReference type="InterPro" id="IPR045851">
    <property type="entry name" value="AMP-bd_C_sf"/>
</dbReference>
<dbReference type="RefSeq" id="WP_345642394.1">
    <property type="nucleotide sequence ID" value="NZ_BAABEP010000005.1"/>
</dbReference>
<dbReference type="Gene3D" id="3.30.300.30">
    <property type="match status" value="1"/>
</dbReference>
<dbReference type="SUPFAM" id="SSF56801">
    <property type="entry name" value="Acetyl-CoA synthetase-like"/>
    <property type="match status" value="1"/>
</dbReference>
<dbReference type="PANTHER" id="PTHR43767:SF7">
    <property type="entry name" value="MEDIUM_LONG-CHAIN-FATTY-ACID--COA LIGASE FADD8"/>
    <property type="match status" value="1"/>
</dbReference>
<comment type="caution">
    <text evidence="3">The sequence shown here is derived from an EMBL/GenBank/DDBJ whole genome shotgun (WGS) entry which is preliminary data.</text>
</comment>
<dbReference type="InterPro" id="IPR025110">
    <property type="entry name" value="AMP-bd_C"/>
</dbReference>
<dbReference type="Proteomes" id="UP001499884">
    <property type="component" value="Unassembled WGS sequence"/>
</dbReference>
<dbReference type="InterPro" id="IPR000873">
    <property type="entry name" value="AMP-dep_synth/lig_dom"/>
</dbReference>
<dbReference type="Pfam" id="PF13193">
    <property type="entry name" value="AMP-binding_C"/>
    <property type="match status" value="1"/>
</dbReference>
<dbReference type="InterPro" id="IPR050237">
    <property type="entry name" value="ATP-dep_AMP-bd_enzyme"/>
</dbReference>
<evidence type="ECO:0000313" key="4">
    <source>
        <dbReference type="Proteomes" id="UP001499884"/>
    </source>
</evidence>
<proteinExistence type="predicted"/>
<dbReference type="InterPro" id="IPR020845">
    <property type="entry name" value="AMP-binding_CS"/>
</dbReference>
<organism evidence="3 4">
    <name type="scientific">Streptomyces tremellae</name>
    <dbReference type="NCBI Taxonomy" id="1124239"/>
    <lineage>
        <taxon>Bacteria</taxon>
        <taxon>Bacillati</taxon>
        <taxon>Actinomycetota</taxon>
        <taxon>Actinomycetes</taxon>
        <taxon>Kitasatosporales</taxon>
        <taxon>Streptomycetaceae</taxon>
        <taxon>Streptomyces</taxon>
    </lineage>
</organism>